<reference evidence="1 2" key="1">
    <citation type="journal article" date="2016" name="Nat. Commun.">
        <title>Thousands of microbial genomes shed light on interconnected biogeochemical processes in an aquifer system.</title>
        <authorList>
            <person name="Anantharaman K."/>
            <person name="Brown C.T."/>
            <person name="Hug L.A."/>
            <person name="Sharon I."/>
            <person name="Castelle C.J."/>
            <person name="Probst A.J."/>
            <person name="Thomas B.C."/>
            <person name="Singh A."/>
            <person name="Wilkins M.J."/>
            <person name="Karaoz U."/>
            <person name="Brodie E.L."/>
            <person name="Williams K.H."/>
            <person name="Hubbard S.S."/>
            <person name="Banfield J.F."/>
        </authorList>
    </citation>
    <scope>NUCLEOTIDE SEQUENCE [LARGE SCALE GENOMIC DNA]</scope>
</reference>
<proteinExistence type="predicted"/>
<protein>
    <submittedName>
        <fullName evidence="1">Uncharacterized protein</fullName>
    </submittedName>
</protein>
<sequence>MGIDKDKQVIWCTYKAKEGKLMEKKYEPQKEASIYALYNAEPKELRIRRMISDIVHHFGLNEIIPFDMLMASARTHNGIHYLLLNNFIREVKEEVFYKKGDKFSSPYGDWTLNYCGIKEYVLNDDQGNMLATQPMRFYCDKNDIPASDFHAWAGYNMVKI</sequence>
<comment type="caution">
    <text evidence="1">The sequence shown here is derived from an EMBL/GenBank/DDBJ whole genome shotgun (WGS) entry which is preliminary data.</text>
</comment>
<dbReference type="AlphaFoldDB" id="A0A1F7X1Y8"/>
<name>A0A1F7X1Y8_9BACT</name>
<gene>
    <name evidence="1" type="ORF">A2Z67_03850</name>
</gene>
<evidence type="ECO:0000313" key="2">
    <source>
        <dbReference type="Proteomes" id="UP000176939"/>
    </source>
</evidence>
<organism evidence="1 2">
    <name type="scientific">Candidatus Woesebacteria bacterium RBG_13_36_22</name>
    <dbReference type="NCBI Taxonomy" id="1802478"/>
    <lineage>
        <taxon>Bacteria</taxon>
        <taxon>Candidatus Woeseibacteriota</taxon>
    </lineage>
</organism>
<evidence type="ECO:0000313" key="1">
    <source>
        <dbReference type="EMBL" id="OGM09090.1"/>
    </source>
</evidence>
<accession>A0A1F7X1Y8</accession>
<dbReference type="EMBL" id="MGFQ01000027">
    <property type="protein sequence ID" value="OGM09090.1"/>
    <property type="molecule type" value="Genomic_DNA"/>
</dbReference>
<dbReference type="Proteomes" id="UP000176939">
    <property type="component" value="Unassembled WGS sequence"/>
</dbReference>